<proteinExistence type="predicted"/>
<dbReference type="Pfam" id="PF16016">
    <property type="entry name" value="VASt"/>
    <property type="match status" value="1"/>
</dbReference>
<dbReference type="CDD" id="cd13220">
    <property type="entry name" value="PH-GRAM_GRAMDC"/>
    <property type="match status" value="1"/>
</dbReference>
<comment type="subcellular location">
    <subcellularLocation>
        <location evidence="1">Membrane</location>
        <topology evidence="1">Single-pass membrane protein</topology>
    </subcellularLocation>
</comment>
<dbReference type="PANTHER" id="PTHR47666:SF1">
    <property type="entry name" value="PROTEIN VASCULAR ASSOCIATED DEATH 1, CHLOROPLASTIC"/>
    <property type="match status" value="1"/>
</dbReference>
<dbReference type="Proteomes" id="UP000790787">
    <property type="component" value="Chromosome 7"/>
</dbReference>
<feature type="transmembrane region" description="Helical" evidence="6">
    <location>
        <begin position="538"/>
        <end position="561"/>
    </location>
</feature>
<dbReference type="PANTHER" id="PTHR47666">
    <property type="entry name" value="PROTEIN VASCULAR ASSOCIATED DEATH 1, CHLOROPLASTIC"/>
    <property type="match status" value="1"/>
</dbReference>
<evidence type="ECO:0000259" key="7">
    <source>
        <dbReference type="PROSITE" id="PS51778"/>
    </source>
</evidence>
<evidence type="ECO:0000256" key="3">
    <source>
        <dbReference type="ARBA" id="ARBA00022989"/>
    </source>
</evidence>
<dbReference type="PaxDb" id="4097-A0A1S3YDB1"/>
<feature type="region of interest" description="Disordered" evidence="5">
    <location>
        <begin position="182"/>
        <end position="205"/>
    </location>
</feature>
<evidence type="ECO:0000256" key="6">
    <source>
        <dbReference type="SAM" id="Phobius"/>
    </source>
</evidence>
<dbReference type="PROSITE" id="PS51778">
    <property type="entry name" value="VAST"/>
    <property type="match status" value="1"/>
</dbReference>
<name>A0A1S3YDB1_TOBAC</name>
<reference evidence="9" key="2">
    <citation type="submission" date="2025-08" db="UniProtKB">
        <authorList>
            <consortium name="RefSeq"/>
        </authorList>
    </citation>
    <scope>IDENTIFICATION</scope>
    <source>
        <tissue evidence="9">Leaf</tissue>
    </source>
</reference>
<dbReference type="GO" id="GO:0043069">
    <property type="term" value="P:negative regulation of programmed cell death"/>
    <property type="evidence" value="ECO:0000318"/>
    <property type="project" value="GO_Central"/>
</dbReference>
<dbReference type="Gene3D" id="2.30.29.30">
    <property type="entry name" value="Pleckstrin-homology domain (PH domain)/Phosphotyrosine-binding domain (PTB)"/>
    <property type="match status" value="1"/>
</dbReference>
<dbReference type="RefSeq" id="XP_016450231.1">
    <property type="nucleotide sequence ID" value="XM_016594745.2"/>
</dbReference>
<dbReference type="InterPro" id="IPR011993">
    <property type="entry name" value="PH-like_dom_sf"/>
</dbReference>
<dbReference type="InterPro" id="IPR004182">
    <property type="entry name" value="GRAM"/>
</dbReference>
<dbReference type="Pfam" id="PF02893">
    <property type="entry name" value="GRAM"/>
    <property type="match status" value="1"/>
</dbReference>
<dbReference type="SMR" id="A0A1S3YDB1"/>
<feature type="region of interest" description="Disordered" evidence="5">
    <location>
        <begin position="1"/>
        <end position="61"/>
    </location>
</feature>
<dbReference type="KEGG" id="nta:107775074"/>
<gene>
    <name evidence="9" type="primary">LOC107775074</name>
</gene>
<evidence type="ECO:0000256" key="5">
    <source>
        <dbReference type="SAM" id="MobiDB-lite"/>
    </source>
</evidence>
<evidence type="ECO:0000256" key="2">
    <source>
        <dbReference type="ARBA" id="ARBA00022692"/>
    </source>
</evidence>
<feature type="compositionally biased region" description="Low complexity" evidence="5">
    <location>
        <begin position="46"/>
        <end position="61"/>
    </location>
</feature>
<keyword evidence="3 6" id="KW-1133">Transmembrane helix</keyword>
<organism evidence="8 9">
    <name type="scientific">Nicotiana tabacum</name>
    <name type="common">Common tobacco</name>
    <dbReference type="NCBI Taxonomy" id="4097"/>
    <lineage>
        <taxon>Eukaryota</taxon>
        <taxon>Viridiplantae</taxon>
        <taxon>Streptophyta</taxon>
        <taxon>Embryophyta</taxon>
        <taxon>Tracheophyta</taxon>
        <taxon>Spermatophyta</taxon>
        <taxon>Magnoliopsida</taxon>
        <taxon>eudicotyledons</taxon>
        <taxon>Gunneridae</taxon>
        <taxon>Pentapetalae</taxon>
        <taxon>asterids</taxon>
        <taxon>lamiids</taxon>
        <taxon>Solanales</taxon>
        <taxon>Solanaceae</taxon>
        <taxon>Nicotianoideae</taxon>
        <taxon>Nicotianeae</taxon>
        <taxon>Nicotiana</taxon>
    </lineage>
</organism>
<dbReference type="STRING" id="4097.A0A1S3YDB1"/>
<keyword evidence="4 6" id="KW-0472">Membrane</keyword>
<dbReference type="GeneID" id="107775074"/>
<dbReference type="GO" id="GO:0016020">
    <property type="term" value="C:membrane"/>
    <property type="evidence" value="ECO:0007669"/>
    <property type="project" value="UniProtKB-SubCell"/>
</dbReference>
<feature type="domain" description="VASt" evidence="7">
    <location>
        <begin position="284"/>
        <end position="456"/>
    </location>
</feature>
<reference evidence="8" key="1">
    <citation type="journal article" date="2014" name="Nat. Commun.">
        <title>The tobacco genome sequence and its comparison with those of tomato and potato.</title>
        <authorList>
            <person name="Sierro N."/>
            <person name="Battey J.N."/>
            <person name="Ouadi S."/>
            <person name="Bakaher N."/>
            <person name="Bovet L."/>
            <person name="Willig A."/>
            <person name="Goepfert S."/>
            <person name="Peitsch M.C."/>
            <person name="Ivanov N.V."/>
        </authorList>
    </citation>
    <scope>NUCLEOTIDE SEQUENCE [LARGE SCALE GENOMIC DNA]</scope>
</reference>
<evidence type="ECO:0000256" key="1">
    <source>
        <dbReference type="ARBA" id="ARBA00004167"/>
    </source>
</evidence>
<sequence length="637" mass="71637">MAAAVTEKIMSPSPPPSQHMHLSPSTSRRGLDAASDTDALDRRPSLDLSSASSPSPTRLSDAQNQLFVKSEEYRQLFRLPPDEVLVQDFNCALQESFLLQGHMYLFGHYICFYSNLFGFETKKIIHFHEITSVRRAKAAAIFPTAIEIVAGEKKYFFTSFLSRDEAFKLINDGWLQHNGAAEESTDLEPKSDLNSQDSGIPEGTDSFRQAMEGVESLERNKDDTVQEDSKPLANGEFEIVSKPLGLQRNVEEKAVIVQSTDCSSSGRSSALKQEDSDAPRVPECFTLVAEAKFPVTVEKFFELFISDDGIAFQESFRRKCGDKDFKCTQWRPHEELGHSRNWSFQHPIKFYLGAKFGGCHEVQNYRFYRNSHLVIETSQEVSDVPFADYFRVQGFWDVEKDHDEPVGGCSLKVYVNVAFSKKTMFRGKIVQSTVDECRDVYAIWIALAHELLKQKKLEKEEAGGHAANVVTSAQQKESSEHVEILDGASDEVRSQTLPLNQLAADSLRGSCSSTVSVTSLCRNFMVKCSSSFKSQSQVSILIVITIAVILLLMQMSILVLLGRPQHVHVIPQGDCTGSMYRLGDRGIDTLAFLDKQISHLKEEMVMVETLLGKMQQEHTLLNTKLKEFERLRKHQKG</sequence>
<accession>A0A1S3YDB1</accession>
<evidence type="ECO:0000313" key="9">
    <source>
        <dbReference type="RefSeq" id="XP_016450231.1"/>
    </source>
</evidence>
<evidence type="ECO:0000313" key="8">
    <source>
        <dbReference type="Proteomes" id="UP000790787"/>
    </source>
</evidence>
<dbReference type="InterPro" id="IPR031968">
    <property type="entry name" value="VASt"/>
</dbReference>
<dbReference type="AlphaFoldDB" id="A0A1S3YDB1"/>
<dbReference type="RefSeq" id="XP_016450231.1">
    <property type="nucleotide sequence ID" value="XM_016594745.1"/>
</dbReference>
<dbReference type="OMA" id="IMQTNQS"/>
<dbReference type="SMART" id="SM00568">
    <property type="entry name" value="GRAM"/>
    <property type="match status" value="1"/>
</dbReference>
<protein>
    <submittedName>
        <fullName evidence="9">Protein VASCULAR ASSOCIATED DEATH 1, chloroplastic</fullName>
    </submittedName>
</protein>
<keyword evidence="8" id="KW-1185">Reference proteome</keyword>
<dbReference type="OrthoDB" id="2162691at2759"/>
<keyword evidence="2 6" id="KW-0812">Transmembrane</keyword>
<evidence type="ECO:0000256" key="4">
    <source>
        <dbReference type="ARBA" id="ARBA00023136"/>
    </source>
</evidence>